<organism evidence="1">
    <name type="scientific">Monilinia laxa</name>
    <name type="common">Brown rot fungus</name>
    <name type="synonym">Sclerotinia laxa</name>
    <dbReference type="NCBI Taxonomy" id="61186"/>
    <lineage>
        <taxon>Eukaryota</taxon>
        <taxon>Fungi</taxon>
        <taxon>Dikarya</taxon>
        <taxon>Ascomycota</taxon>
        <taxon>Pezizomycotina</taxon>
        <taxon>Leotiomycetes</taxon>
        <taxon>Helotiales</taxon>
        <taxon>Sclerotiniaceae</taxon>
        <taxon>Monilinia</taxon>
    </lineage>
</organism>
<keyword evidence="1" id="KW-0378">Hydrolase</keyword>
<name>A0A7L8EXW7_MONLA</name>
<dbReference type="AlphaFoldDB" id="A0A7L8EXW7"/>
<accession>A0A7L8EXW7</accession>
<evidence type="ECO:0000313" key="1">
    <source>
        <dbReference type="EMBL" id="QOE17401.1"/>
    </source>
</evidence>
<protein>
    <submittedName>
        <fullName evidence="1">GIY-YIG endonuclease</fullName>
    </submittedName>
</protein>
<dbReference type="GeneID" id="60235956"/>
<dbReference type="GO" id="GO:0004519">
    <property type="term" value="F:endonuclease activity"/>
    <property type="evidence" value="ECO:0007669"/>
    <property type="project" value="UniProtKB-KW"/>
</dbReference>
<keyword evidence="1" id="KW-0496">Mitochondrion</keyword>
<sequence>MGKCLEYFKSKNIPASPKTLVKHLNTNIAYLSEATLYFFHQVFFIIRSLLSI</sequence>
<geneLocation type="mitochondrion" evidence="1"/>
<dbReference type="RefSeq" id="YP_009945037.1">
    <property type="nucleotide sequence ID" value="NC_051483.1"/>
</dbReference>
<reference evidence="1" key="1">
    <citation type="journal article" date="2020" name="Sci. Rep.">
        <title>First characterization of the complete mitochondrial genome of fungal plant-pathogen Monilinia laxa which represents the mobile intron rich structure.</title>
        <authorList>
            <person name="Yildiz G."/>
            <person name="Ozkilinc H."/>
        </authorList>
    </citation>
    <scope>NUCLEOTIDE SEQUENCE</scope>
</reference>
<dbReference type="EMBL" id="MN881998">
    <property type="protein sequence ID" value="QOE17401.1"/>
    <property type="molecule type" value="Genomic_DNA"/>
</dbReference>
<keyword evidence="1" id="KW-0540">Nuclease</keyword>
<keyword evidence="1" id="KW-0255">Endonuclease</keyword>
<proteinExistence type="predicted"/>